<dbReference type="PANTHER" id="PTHR33371:SF4">
    <property type="entry name" value="INTERMEMBRANE PHOSPHOLIPID TRANSPORT SYSTEM BINDING PROTEIN MLAD"/>
    <property type="match status" value="1"/>
</dbReference>
<accession>A0A3B1A087</accession>
<gene>
    <name evidence="3" type="ORF">MNBD_GAMMA22-1483</name>
</gene>
<evidence type="ECO:0000259" key="2">
    <source>
        <dbReference type="Pfam" id="PF02470"/>
    </source>
</evidence>
<evidence type="ECO:0000256" key="1">
    <source>
        <dbReference type="SAM" id="Phobius"/>
    </source>
</evidence>
<dbReference type="GO" id="GO:0005548">
    <property type="term" value="F:phospholipid transporter activity"/>
    <property type="evidence" value="ECO:0007669"/>
    <property type="project" value="TreeGrafter"/>
</dbReference>
<evidence type="ECO:0000313" key="3">
    <source>
        <dbReference type="EMBL" id="VAW99275.1"/>
    </source>
</evidence>
<dbReference type="NCBIfam" id="TIGR04430">
    <property type="entry name" value="OM_asym_MlaD"/>
    <property type="match status" value="1"/>
</dbReference>
<dbReference type="AlphaFoldDB" id="A0A3B1A087"/>
<organism evidence="3">
    <name type="scientific">hydrothermal vent metagenome</name>
    <dbReference type="NCBI Taxonomy" id="652676"/>
    <lineage>
        <taxon>unclassified sequences</taxon>
        <taxon>metagenomes</taxon>
        <taxon>ecological metagenomes</taxon>
    </lineage>
</organism>
<keyword evidence="1" id="KW-0472">Membrane</keyword>
<reference evidence="3" key="1">
    <citation type="submission" date="2018-06" db="EMBL/GenBank/DDBJ databases">
        <authorList>
            <person name="Zhirakovskaya E."/>
        </authorList>
    </citation>
    <scope>NUCLEOTIDE SEQUENCE</scope>
</reference>
<proteinExistence type="predicted"/>
<dbReference type="PANTHER" id="PTHR33371">
    <property type="entry name" value="INTERMEMBRANE PHOSPHOLIPID TRANSPORT SYSTEM BINDING PROTEIN MLAD-RELATED"/>
    <property type="match status" value="1"/>
</dbReference>
<protein>
    <submittedName>
        <fullName evidence="3">Phospholipid ABC transporter substrate-binding protein MlaD</fullName>
    </submittedName>
</protein>
<dbReference type="EMBL" id="UOFS01000039">
    <property type="protein sequence ID" value="VAW99275.1"/>
    <property type="molecule type" value="Genomic_DNA"/>
</dbReference>
<keyword evidence="1" id="KW-1133">Transmembrane helix</keyword>
<dbReference type="Pfam" id="PF02470">
    <property type="entry name" value="MlaD"/>
    <property type="match status" value="1"/>
</dbReference>
<sequence>MTSRVTEIWVGIFIVFGFASLLMLAMKVSSISSFTDSGGYVIKAQFEDISGLKVRSPVTMAGVRIGRVSDISFDNVSFEAVVSMEIEKQYNTLPSSGTAANIYTAGLLGEKYVGLVPGSGTADCDDISIDDDGNVVSSDNVDCEVTILVQGSEIKQTQGSLVLEKLIGQFAEKFMSGDDKK</sequence>
<keyword evidence="1" id="KW-0812">Transmembrane</keyword>
<dbReference type="GO" id="GO:0005543">
    <property type="term" value="F:phospholipid binding"/>
    <property type="evidence" value="ECO:0007669"/>
    <property type="project" value="TreeGrafter"/>
</dbReference>
<feature type="transmembrane region" description="Helical" evidence="1">
    <location>
        <begin position="6"/>
        <end position="25"/>
    </location>
</feature>
<feature type="domain" description="Mce/MlaD" evidence="2">
    <location>
        <begin position="39"/>
        <end position="118"/>
    </location>
</feature>
<dbReference type="InterPro" id="IPR030970">
    <property type="entry name" value="ABC_MlaD"/>
</dbReference>
<dbReference type="InterPro" id="IPR052336">
    <property type="entry name" value="MlaD_Phospholipid_Transporter"/>
</dbReference>
<dbReference type="InterPro" id="IPR003399">
    <property type="entry name" value="Mce/MlaD"/>
</dbReference>
<name>A0A3B1A087_9ZZZZ</name>